<dbReference type="OrthoDB" id="2613291at2"/>
<dbReference type="Gene3D" id="3.30.2020.40">
    <property type="entry name" value="Uncharacterised protein PF10387, DUF2442"/>
    <property type="match status" value="1"/>
</dbReference>
<evidence type="ECO:0000313" key="1">
    <source>
        <dbReference type="EMBL" id="TQL40778.1"/>
    </source>
</evidence>
<dbReference type="RefSeq" id="WP_141888877.1">
    <property type="nucleotide sequence ID" value="NZ_BAAAUY010000023.1"/>
</dbReference>
<evidence type="ECO:0000313" key="2">
    <source>
        <dbReference type="Proteomes" id="UP000319094"/>
    </source>
</evidence>
<sequence>MTISPTDEIVDEISVTDRDIRVKLHGGRSVALPFTAVTTLAAALPAQRANWRVIGRNQGVHWPDLDEDISVAGILRSDATG</sequence>
<gene>
    <name evidence="1" type="ORF">FB468_3302</name>
</gene>
<dbReference type="InterPro" id="IPR018841">
    <property type="entry name" value="DUF2442"/>
</dbReference>
<protein>
    <submittedName>
        <fullName evidence="1">Uncharacterized protein DUF2442</fullName>
    </submittedName>
</protein>
<name>A0A542XY86_9MICO</name>
<comment type="caution">
    <text evidence="1">The sequence shown here is derived from an EMBL/GenBank/DDBJ whole genome shotgun (WGS) entry which is preliminary data.</text>
</comment>
<dbReference type="AlphaFoldDB" id="A0A542XY86"/>
<proteinExistence type="predicted"/>
<organism evidence="1 2">
    <name type="scientific">Leucobacter komagatae</name>
    <dbReference type="NCBI Taxonomy" id="55969"/>
    <lineage>
        <taxon>Bacteria</taxon>
        <taxon>Bacillati</taxon>
        <taxon>Actinomycetota</taxon>
        <taxon>Actinomycetes</taxon>
        <taxon>Micrococcales</taxon>
        <taxon>Microbacteriaceae</taxon>
        <taxon>Leucobacter</taxon>
    </lineage>
</organism>
<accession>A0A542XY86</accession>
<dbReference type="Pfam" id="PF10387">
    <property type="entry name" value="DUF2442"/>
    <property type="match status" value="1"/>
</dbReference>
<keyword evidence="2" id="KW-1185">Reference proteome</keyword>
<dbReference type="Proteomes" id="UP000319094">
    <property type="component" value="Unassembled WGS sequence"/>
</dbReference>
<dbReference type="EMBL" id="VFON01000002">
    <property type="protein sequence ID" value="TQL40778.1"/>
    <property type="molecule type" value="Genomic_DNA"/>
</dbReference>
<reference evidence="1 2" key="1">
    <citation type="submission" date="2019-06" db="EMBL/GenBank/DDBJ databases">
        <title>Sequencing the genomes of 1000 actinobacteria strains.</title>
        <authorList>
            <person name="Klenk H.-P."/>
        </authorList>
    </citation>
    <scope>NUCLEOTIDE SEQUENCE [LARGE SCALE GENOMIC DNA]</scope>
    <source>
        <strain evidence="1 2">DSM 8803</strain>
    </source>
</reference>